<evidence type="ECO:0000313" key="2">
    <source>
        <dbReference type="Proteomes" id="UP000000812"/>
    </source>
</evidence>
<protein>
    <submittedName>
        <fullName evidence="1">Uncharacterized protein</fullName>
    </submittedName>
</protein>
<gene>
    <name evidence="1" type="ordered locus">XF_0542</name>
</gene>
<evidence type="ECO:0000313" key="1">
    <source>
        <dbReference type="EMBL" id="AAF83352.1"/>
    </source>
</evidence>
<reference evidence="1 2" key="1">
    <citation type="journal article" date="2000" name="Nature">
        <title>The genome sequence of the plant pathogen Xylella fastidiosa.</title>
        <authorList>
            <person name="Simpson A.J."/>
            <person name="Reinach F.C."/>
            <person name="Arruda P."/>
            <person name="Abreu F.A."/>
            <person name="Acencio M."/>
            <person name="Alvarenga R."/>
            <person name="Alves L.M."/>
            <person name="Araya J.E."/>
            <person name="Baia G.S."/>
            <person name="Baptista C.S."/>
            <person name="Barros M.H."/>
            <person name="Bonaccorsi E.D."/>
            <person name="Bordin S."/>
            <person name="Bove J.M."/>
            <person name="Briones M.R."/>
            <person name="Bueno M.R."/>
            <person name="Camargo A.A."/>
            <person name="Camargo L.E."/>
            <person name="Carraro D.M."/>
            <person name="Carrer H."/>
            <person name="Colauto N.B."/>
            <person name="Colombo C."/>
            <person name="Costa F.F."/>
            <person name="Costa M.C."/>
            <person name="Costa-Neto C.M."/>
            <person name="Coutinho L.L."/>
            <person name="Cristofani M."/>
            <person name="Dias-Neto E."/>
            <person name="Docena C."/>
            <person name="El-Dorry H."/>
            <person name="Facincani A.P."/>
            <person name="Ferreira A.J."/>
            <person name="Ferreira V.C."/>
            <person name="Ferro J.A."/>
            <person name="Fraga J.S."/>
            <person name="Franca S.C."/>
            <person name="Franco M.C."/>
            <person name="Frohme M."/>
            <person name="Furlan L.R."/>
            <person name="Garnier M."/>
            <person name="Goldman G.H."/>
            <person name="Goldman M.H."/>
            <person name="Gomes S.L."/>
            <person name="Gruber A."/>
            <person name="Ho P.L."/>
            <person name="Hoheisel J.D."/>
            <person name="Junqueira M.L."/>
            <person name="Kemper E.L."/>
            <person name="Kitajima J.P."/>
            <person name="Krieger J.E."/>
            <person name="Kuramae E.E."/>
            <person name="Laigret F."/>
            <person name="Lambais M.R."/>
            <person name="Leite L.C."/>
            <person name="Lemos E.G."/>
            <person name="Lemos M.V."/>
            <person name="Lopes S.A."/>
            <person name="Lopes C.R."/>
            <person name="Machado J.A."/>
            <person name="Machado M.A."/>
            <person name="Madeira A.M."/>
            <person name="Madeira H.M."/>
            <person name="Marino C.L."/>
            <person name="Marques M.V."/>
            <person name="Martins E.A."/>
            <person name="Martins E.M."/>
            <person name="Matsukuma A.Y."/>
            <person name="Menck C.F."/>
            <person name="Miracca E.C."/>
            <person name="Miyaki C.Y."/>
            <person name="Monteriro-Vitorello C.B."/>
            <person name="Moon D.H."/>
            <person name="Nagai M.A."/>
            <person name="Nascimento A.L."/>
            <person name="Netto L.E."/>
            <person name="Nhani A.Jr."/>
            <person name="Nobrega F.G."/>
            <person name="Nunes L.R."/>
            <person name="Oliveira M.A."/>
            <person name="de Oliveira M.C."/>
            <person name="de Oliveira R.C."/>
            <person name="Palmieri D.A."/>
            <person name="Paris A."/>
            <person name="Peixoto B.R."/>
            <person name="Pereira G.A."/>
            <person name="Pereira H.A.Jr."/>
            <person name="Pesquero J.B."/>
            <person name="Quaggio R.B."/>
            <person name="Roberto P.G."/>
            <person name="Rodrigues V."/>
            <person name="de M Rosa A.J."/>
            <person name="de Rosa V.E.Jr."/>
            <person name="de Sa R.G."/>
            <person name="Santelli R.V."/>
            <person name="Sawasaki H.E."/>
            <person name="da Silva A.C."/>
            <person name="da Silva A.M."/>
            <person name="da Silva F.R."/>
            <person name="da Silva W.A.Jr."/>
            <person name="da Silveira J.F."/>
            <person name="Silvestri M.L."/>
            <person name="Siqueira W.J."/>
            <person name="de Souza A.A."/>
            <person name="de Souza A.P."/>
            <person name="Terenzi M.F."/>
            <person name="Truffi D."/>
            <person name="Tsai S.M."/>
            <person name="Tsuhako M.H."/>
            <person name="Vallada H."/>
            <person name="Van Sluys M.A."/>
            <person name="Verjovski-Almeida S."/>
            <person name="Vettore A.L."/>
            <person name="Zago M.A."/>
            <person name="Zatz M."/>
            <person name="Meidanis J."/>
            <person name="Setubal J.C."/>
        </authorList>
    </citation>
    <scope>NUCLEOTIDE SEQUENCE [LARGE SCALE GENOMIC DNA]</scope>
    <source>
        <strain evidence="1 2">9a5c</strain>
    </source>
</reference>
<dbReference type="KEGG" id="xfa:XF_0542"/>
<organism evidence="1 2">
    <name type="scientific">Xylella fastidiosa (strain 9a5c)</name>
    <dbReference type="NCBI Taxonomy" id="160492"/>
    <lineage>
        <taxon>Bacteria</taxon>
        <taxon>Pseudomonadati</taxon>
        <taxon>Pseudomonadota</taxon>
        <taxon>Gammaproteobacteria</taxon>
        <taxon>Lysobacterales</taxon>
        <taxon>Lysobacteraceae</taxon>
        <taxon>Xylella</taxon>
    </lineage>
</organism>
<dbReference type="EMBL" id="AE003849">
    <property type="protein sequence ID" value="AAF83352.1"/>
    <property type="molecule type" value="Genomic_DNA"/>
</dbReference>
<name>Q9PFW5_XYLFA</name>
<dbReference type="PIR" id="G82794">
    <property type="entry name" value="G82794"/>
</dbReference>
<dbReference type="Proteomes" id="UP000000812">
    <property type="component" value="Chromosome"/>
</dbReference>
<sequence length="62" mass="6662">MSCLLQHPSDNDIPIKEHPARNAASNIITSPVTDLHQQLTARPATTVPSSASGLITSCLRQR</sequence>
<dbReference type="AlphaFoldDB" id="Q9PFW5"/>
<accession>Q9PFW5</accession>
<dbReference type="HOGENOM" id="CLU_2903378_0_0_6"/>
<proteinExistence type="predicted"/>